<feature type="compositionally biased region" description="Low complexity" evidence="8">
    <location>
        <begin position="70"/>
        <end position="98"/>
    </location>
</feature>
<dbReference type="InterPro" id="IPR036034">
    <property type="entry name" value="PDZ_sf"/>
</dbReference>
<evidence type="ECO:0000256" key="7">
    <source>
        <dbReference type="ARBA" id="ARBA00023212"/>
    </source>
</evidence>
<evidence type="ECO:0000256" key="6">
    <source>
        <dbReference type="ARBA" id="ARBA00023136"/>
    </source>
</evidence>
<keyword evidence="4" id="KW-0963">Cytoplasm</keyword>
<dbReference type="PROSITE" id="PS50106">
    <property type="entry name" value="PDZ"/>
    <property type="match status" value="1"/>
</dbReference>
<dbReference type="PANTHER" id="PTHR10554">
    <property type="entry name" value="SYNTROPHIN"/>
    <property type="match status" value="1"/>
</dbReference>
<dbReference type="SMART" id="SM00228">
    <property type="entry name" value="PDZ"/>
    <property type="match status" value="1"/>
</dbReference>
<evidence type="ECO:0000313" key="11">
    <source>
        <dbReference type="Proteomes" id="UP000069940"/>
    </source>
</evidence>
<reference evidence="11" key="1">
    <citation type="journal article" date="2015" name="Proc. Natl. Acad. Sci. U.S.A.">
        <title>Genome sequence of the Asian Tiger mosquito, Aedes albopictus, reveals insights into its biology, genetics, and evolution.</title>
        <authorList>
            <person name="Chen X.G."/>
            <person name="Jiang X."/>
            <person name="Gu J."/>
            <person name="Xu M."/>
            <person name="Wu Y."/>
            <person name="Deng Y."/>
            <person name="Zhang C."/>
            <person name="Bonizzoni M."/>
            <person name="Dermauw W."/>
            <person name="Vontas J."/>
            <person name="Armbruster P."/>
            <person name="Huang X."/>
            <person name="Yang Y."/>
            <person name="Zhang H."/>
            <person name="He W."/>
            <person name="Peng H."/>
            <person name="Liu Y."/>
            <person name="Wu K."/>
            <person name="Chen J."/>
            <person name="Lirakis M."/>
            <person name="Topalis P."/>
            <person name="Van Leeuwen T."/>
            <person name="Hall A.B."/>
            <person name="Jiang X."/>
            <person name="Thorpe C."/>
            <person name="Mueller R.L."/>
            <person name="Sun C."/>
            <person name="Waterhouse R.M."/>
            <person name="Yan G."/>
            <person name="Tu Z.J."/>
            <person name="Fang X."/>
            <person name="James A.A."/>
        </authorList>
    </citation>
    <scope>NUCLEOTIDE SEQUENCE [LARGE SCALE GENOMIC DNA]</scope>
    <source>
        <strain evidence="11">Foshan</strain>
    </source>
</reference>
<evidence type="ECO:0000256" key="2">
    <source>
        <dbReference type="ARBA" id="ARBA00004245"/>
    </source>
</evidence>
<name>A0ABM1Z5K7_AEDAL</name>
<organism evidence="10 11">
    <name type="scientific">Aedes albopictus</name>
    <name type="common">Asian tiger mosquito</name>
    <name type="synonym">Stegomyia albopicta</name>
    <dbReference type="NCBI Taxonomy" id="7160"/>
    <lineage>
        <taxon>Eukaryota</taxon>
        <taxon>Metazoa</taxon>
        <taxon>Ecdysozoa</taxon>
        <taxon>Arthropoda</taxon>
        <taxon>Hexapoda</taxon>
        <taxon>Insecta</taxon>
        <taxon>Pterygota</taxon>
        <taxon>Neoptera</taxon>
        <taxon>Endopterygota</taxon>
        <taxon>Diptera</taxon>
        <taxon>Nematocera</taxon>
        <taxon>Culicoidea</taxon>
        <taxon>Culicidae</taxon>
        <taxon>Culicinae</taxon>
        <taxon>Aedini</taxon>
        <taxon>Aedes</taxon>
        <taxon>Stegomyia</taxon>
    </lineage>
</organism>
<evidence type="ECO:0000256" key="4">
    <source>
        <dbReference type="ARBA" id="ARBA00022490"/>
    </source>
</evidence>
<dbReference type="SUPFAM" id="SSF50729">
    <property type="entry name" value="PH domain-like"/>
    <property type="match status" value="1"/>
</dbReference>
<evidence type="ECO:0000256" key="3">
    <source>
        <dbReference type="ARBA" id="ARBA00010798"/>
    </source>
</evidence>
<dbReference type="InterPro" id="IPR015482">
    <property type="entry name" value="Syntrophin"/>
</dbReference>
<dbReference type="Proteomes" id="UP000069940">
    <property type="component" value="Unassembled WGS sequence"/>
</dbReference>
<evidence type="ECO:0000256" key="8">
    <source>
        <dbReference type="SAM" id="MobiDB-lite"/>
    </source>
</evidence>
<protein>
    <recommendedName>
        <fullName evidence="9">PDZ domain-containing protein</fullName>
    </recommendedName>
</protein>
<dbReference type="SMART" id="SM00233">
    <property type="entry name" value="PH"/>
    <property type="match status" value="2"/>
</dbReference>
<dbReference type="Pfam" id="PF18012">
    <property type="entry name" value="PH_17"/>
    <property type="match status" value="1"/>
</dbReference>
<keyword evidence="7" id="KW-0206">Cytoskeleton</keyword>
<dbReference type="EnsemblMetazoa" id="AALFPA23_015304.R22214">
    <property type="protein sequence ID" value="AALFPA23_015304.P22214"/>
    <property type="gene ID" value="AALFPA23_015304"/>
</dbReference>
<dbReference type="InterPro" id="IPR011993">
    <property type="entry name" value="PH-like_dom_sf"/>
</dbReference>
<feature type="domain" description="PDZ" evidence="9">
    <location>
        <begin position="215"/>
        <end position="298"/>
    </location>
</feature>
<dbReference type="Gene3D" id="2.30.29.30">
    <property type="entry name" value="Pleckstrin-homology domain (PH domain)/Phosphotyrosine-binding domain (PTB)"/>
    <property type="match status" value="1"/>
</dbReference>
<evidence type="ECO:0000259" key="9">
    <source>
        <dbReference type="PROSITE" id="PS50106"/>
    </source>
</evidence>
<evidence type="ECO:0000256" key="5">
    <source>
        <dbReference type="ARBA" id="ARBA00022737"/>
    </source>
</evidence>
<accession>A0ABM1Z5K7</accession>
<dbReference type="PANTHER" id="PTHR10554:SF12">
    <property type="entry name" value="IP02644P"/>
    <property type="match status" value="1"/>
</dbReference>
<proteinExistence type="inferred from homology"/>
<feature type="region of interest" description="Disordered" evidence="8">
    <location>
        <begin position="61"/>
        <end position="138"/>
    </location>
</feature>
<keyword evidence="6" id="KW-0472">Membrane</keyword>
<dbReference type="InterPro" id="IPR041428">
    <property type="entry name" value="PHsplit_syntrophin"/>
</dbReference>
<feature type="compositionally biased region" description="Gly residues" evidence="8">
    <location>
        <begin position="103"/>
        <end position="127"/>
    </location>
</feature>
<keyword evidence="11" id="KW-1185">Reference proteome</keyword>
<dbReference type="InterPro" id="IPR055108">
    <property type="entry name" value="Syntrophin_4th"/>
</dbReference>
<dbReference type="InterPro" id="IPR001849">
    <property type="entry name" value="PH_domain"/>
</dbReference>
<dbReference type="RefSeq" id="XP_029731546.1">
    <property type="nucleotide sequence ID" value="XM_029875686.2"/>
</dbReference>
<evidence type="ECO:0000313" key="10">
    <source>
        <dbReference type="EnsemblMetazoa" id="AALFPA23_015304.P22214"/>
    </source>
</evidence>
<keyword evidence="5" id="KW-0677">Repeat</keyword>
<dbReference type="Gene3D" id="2.30.42.10">
    <property type="match status" value="1"/>
</dbReference>
<dbReference type="CDD" id="cd01258">
    <property type="entry name" value="PHsplit_syntrophin"/>
    <property type="match status" value="1"/>
</dbReference>
<dbReference type="Pfam" id="PF00595">
    <property type="entry name" value="PDZ"/>
    <property type="match status" value="1"/>
</dbReference>
<evidence type="ECO:0000256" key="1">
    <source>
        <dbReference type="ARBA" id="ARBA00004170"/>
    </source>
</evidence>
<dbReference type="Pfam" id="PF23012">
    <property type="entry name" value="Syntrophin_4th"/>
    <property type="match status" value="1"/>
</dbReference>
<comment type="similarity">
    <text evidence="3">Belongs to the syntrophin family.</text>
</comment>
<sequence length="663" mass="70197">MVESATMNRTSPAGSTSIVAAGVRSGILETRVRGAWYRVSVTLETDYISVSLDETCEPVDHSTTLNGTLGSNHSGNNGSNNSSQPSSAGASGPSIHSSENLSNGGGAHQNGTSGGGIGGGGGVGGVTTPGAGSSTLNGGGSLNGDNFLNNNNTNSINNGGIVNGNSNGLSGGGNILNNNSGGAGSGGSGSNNNSIDNGIAEICDVPDSVANQKRHVRVIKSDNNGLGISIKGGRENRMPILISKIFRGMAADNAKGLYVGDAILSVNGEDLRDATHEEAVRSLKRAGRVVDLEVKFLREVTPYFRKASIISEVGWELQRAFLCPLGPGASSPPAAAPRSPPRADTRYIPLQLTHLARNLKYHDAENRCIELHSPDGIHSCILRAVDPQEATTWFNALHSAIGKSTQKALLDANRALASIIGELKFIGWLSRRCGGEQNGRSSSESSDELDKWQSIFVAVTDREFRLYESAPWSVEAWSRPFECSPLVTTRLAGAGNTSTVGSNSTTKFDLQSAQSSVFCVRCGTTRGVVSHWLRSETNRDMAAWARVLVQGCHNAIICQREFSFRCLYQGRPCQLIVHLDRGFCLLDSALGSTGGSKQPLWSFSFDRLKGSADDGNKLLYLDFSGSEDGGEILIRQELDMECCPKPVVFVLHNCLSAKVHSLA</sequence>
<dbReference type="CDD" id="cd06801">
    <property type="entry name" value="PDZ_syntrophin-like"/>
    <property type="match status" value="1"/>
</dbReference>
<dbReference type="InterPro" id="IPR001478">
    <property type="entry name" value="PDZ"/>
</dbReference>
<dbReference type="SUPFAM" id="SSF50156">
    <property type="entry name" value="PDZ domain-like"/>
    <property type="match status" value="1"/>
</dbReference>
<dbReference type="GeneID" id="109622131"/>
<reference evidence="10" key="2">
    <citation type="submission" date="2025-05" db="UniProtKB">
        <authorList>
            <consortium name="EnsemblMetazoa"/>
        </authorList>
    </citation>
    <scope>IDENTIFICATION</scope>
    <source>
        <strain evidence="10">Foshan</strain>
    </source>
</reference>
<comment type="subcellular location">
    <subcellularLocation>
        <location evidence="2">Cytoplasm</location>
        <location evidence="2">Cytoskeleton</location>
    </subcellularLocation>
    <subcellularLocation>
        <location evidence="1">Membrane</location>
        <topology evidence="1">Peripheral membrane protein</topology>
    </subcellularLocation>
</comment>